<keyword evidence="2" id="KW-0004">4Fe-4S</keyword>
<name>A0A133U637_9EURY</name>
<dbReference type="InterPro" id="IPR018449">
    <property type="entry name" value="NIL_domain"/>
</dbReference>
<evidence type="ECO:0000256" key="2">
    <source>
        <dbReference type="ARBA" id="ARBA00022485"/>
    </source>
</evidence>
<feature type="domain" description="4Fe-4S ferredoxin-type" evidence="8">
    <location>
        <begin position="74"/>
        <end position="103"/>
    </location>
</feature>
<keyword evidence="3" id="KW-0479">Metal-binding</keyword>
<dbReference type="PROSITE" id="PS00198">
    <property type="entry name" value="4FE4S_FER_1"/>
    <property type="match status" value="1"/>
</dbReference>
<evidence type="ECO:0000256" key="6">
    <source>
        <dbReference type="ARBA" id="ARBA00023004"/>
    </source>
</evidence>
<accession>A0A133U637</accession>
<keyword evidence="10" id="KW-1185">Reference proteome</keyword>
<dbReference type="Proteomes" id="UP000070163">
    <property type="component" value="Unassembled WGS sequence"/>
</dbReference>
<evidence type="ECO:0000256" key="1">
    <source>
        <dbReference type="ARBA" id="ARBA00022448"/>
    </source>
</evidence>
<evidence type="ECO:0000259" key="8">
    <source>
        <dbReference type="PROSITE" id="PS51379"/>
    </source>
</evidence>
<evidence type="ECO:0000256" key="3">
    <source>
        <dbReference type="ARBA" id="ARBA00022723"/>
    </source>
</evidence>
<sequence length="133" mass="14758">MRKRILLRYSMEKAGKPILASVIRETDISMNILHADLTPEGGEIFVAMDEPEEKVREAIDIFESRGVQVEEVERAITLDEESCIECGACVSLCPTEALELDEDYSLVLVEDKCVHCGACVPACPVRALSMKEL</sequence>
<keyword evidence="6" id="KW-0408">Iron</keyword>
<dbReference type="PROSITE" id="PS51379">
    <property type="entry name" value="4FE4S_FER_2"/>
    <property type="match status" value="2"/>
</dbReference>
<dbReference type="PANTHER" id="PTHR43687">
    <property type="entry name" value="ADENYLYLSULFATE REDUCTASE, BETA SUBUNIT"/>
    <property type="match status" value="1"/>
</dbReference>
<keyword evidence="1" id="KW-0813">Transport</keyword>
<protein>
    <recommendedName>
        <fullName evidence="8">4Fe-4S ferredoxin-type domain-containing protein</fullName>
    </recommendedName>
</protein>
<dbReference type="AlphaFoldDB" id="A0A133U637"/>
<dbReference type="EMBL" id="LHXJ01000071">
    <property type="protein sequence ID" value="KXA89606.1"/>
    <property type="molecule type" value="Genomic_DNA"/>
</dbReference>
<dbReference type="SUPFAM" id="SSF54862">
    <property type="entry name" value="4Fe-4S ferredoxins"/>
    <property type="match status" value="1"/>
</dbReference>
<dbReference type="InterPro" id="IPR017896">
    <property type="entry name" value="4Fe4S_Fe-S-bd"/>
</dbReference>
<dbReference type="PANTHER" id="PTHR43687:SF6">
    <property type="entry name" value="L-ASPARTATE SEMIALDEHYDE SULFURTRANSFERASE IRON-SULFUR SUBUNIT"/>
    <property type="match status" value="1"/>
</dbReference>
<organism evidence="9 10">
    <name type="scientific">candidate division MSBL1 archaeon SCGC-AAA259A05</name>
    <dbReference type="NCBI Taxonomy" id="1698259"/>
    <lineage>
        <taxon>Archaea</taxon>
        <taxon>Methanobacteriati</taxon>
        <taxon>Methanobacteriota</taxon>
        <taxon>candidate division MSBL1</taxon>
    </lineage>
</organism>
<proteinExistence type="predicted"/>
<comment type="caution">
    <text evidence="9">The sequence shown here is derived from an EMBL/GenBank/DDBJ whole genome shotgun (WGS) entry which is preliminary data.</text>
</comment>
<dbReference type="GO" id="GO:0046872">
    <property type="term" value="F:metal ion binding"/>
    <property type="evidence" value="ECO:0007669"/>
    <property type="project" value="UniProtKB-KW"/>
</dbReference>
<keyword evidence="4" id="KW-0677">Repeat</keyword>
<evidence type="ECO:0000256" key="7">
    <source>
        <dbReference type="ARBA" id="ARBA00023014"/>
    </source>
</evidence>
<dbReference type="GO" id="GO:0016491">
    <property type="term" value="F:oxidoreductase activity"/>
    <property type="evidence" value="ECO:0007669"/>
    <property type="project" value="UniProtKB-ARBA"/>
</dbReference>
<keyword evidence="7" id="KW-0411">Iron-sulfur</keyword>
<dbReference type="Gene3D" id="3.30.70.20">
    <property type="match status" value="1"/>
</dbReference>
<dbReference type="SUPFAM" id="SSF55021">
    <property type="entry name" value="ACT-like"/>
    <property type="match status" value="1"/>
</dbReference>
<evidence type="ECO:0000313" key="9">
    <source>
        <dbReference type="EMBL" id="KXA89606.1"/>
    </source>
</evidence>
<evidence type="ECO:0000256" key="4">
    <source>
        <dbReference type="ARBA" id="ARBA00022737"/>
    </source>
</evidence>
<dbReference type="InterPro" id="IPR017900">
    <property type="entry name" value="4Fe4S_Fe_S_CS"/>
</dbReference>
<dbReference type="Gene3D" id="3.30.70.260">
    <property type="match status" value="1"/>
</dbReference>
<reference evidence="9 10" key="1">
    <citation type="journal article" date="2016" name="Sci. Rep.">
        <title>Metabolic traits of an uncultured archaeal lineage -MSBL1- from brine pools of the Red Sea.</title>
        <authorList>
            <person name="Mwirichia R."/>
            <person name="Alam I."/>
            <person name="Rashid M."/>
            <person name="Vinu M."/>
            <person name="Ba-Alawi W."/>
            <person name="Anthony Kamau A."/>
            <person name="Kamanda Ngugi D."/>
            <person name="Goker M."/>
            <person name="Klenk H.P."/>
            <person name="Bajic V."/>
            <person name="Stingl U."/>
        </authorList>
    </citation>
    <scope>NUCLEOTIDE SEQUENCE [LARGE SCALE GENOMIC DNA]</scope>
    <source>
        <strain evidence="9">SCGC-AAA259A05</strain>
    </source>
</reference>
<dbReference type="InterPro" id="IPR045865">
    <property type="entry name" value="ACT-like_dom_sf"/>
</dbReference>
<dbReference type="GO" id="GO:0051539">
    <property type="term" value="F:4 iron, 4 sulfur cluster binding"/>
    <property type="evidence" value="ECO:0007669"/>
    <property type="project" value="UniProtKB-KW"/>
</dbReference>
<feature type="domain" description="4Fe-4S ferredoxin-type" evidence="8">
    <location>
        <begin position="104"/>
        <end position="133"/>
    </location>
</feature>
<dbReference type="Pfam" id="PF09383">
    <property type="entry name" value="NIL"/>
    <property type="match status" value="1"/>
</dbReference>
<keyword evidence="5" id="KW-0249">Electron transport</keyword>
<evidence type="ECO:0000256" key="5">
    <source>
        <dbReference type="ARBA" id="ARBA00022982"/>
    </source>
</evidence>
<gene>
    <name evidence="9" type="ORF">AKJ57_05100</name>
</gene>
<evidence type="ECO:0000313" key="10">
    <source>
        <dbReference type="Proteomes" id="UP000070163"/>
    </source>
</evidence>
<dbReference type="Pfam" id="PF14697">
    <property type="entry name" value="Fer4_21"/>
    <property type="match status" value="1"/>
</dbReference>
<dbReference type="SMART" id="SM00930">
    <property type="entry name" value="NIL"/>
    <property type="match status" value="1"/>
</dbReference>
<dbReference type="InterPro" id="IPR050572">
    <property type="entry name" value="Fe-S_Ferredoxin"/>
</dbReference>